<gene>
    <name evidence="10" type="primary">cydC</name>
    <name evidence="10" type="ORF">C7Y72_18070</name>
</gene>
<name>A0A2T4UDG9_9ACTN</name>
<keyword evidence="6 7" id="KW-0472">Membrane</keyword>
<keyword evidence="11" id="KW-1185">Reference proteome</keyword>
<protein>
    <submittedName>
        <fullName evidence="10">Thiol reductant ABC exporter subunit CydC</fullName>
    </submittedName>
</protein>
<dbReference type="OrthoDB" id="9806127at2"/>
<feature type="transmembrane region" description="Helical" evidence="7">
    <location>
        <begin position="245"/>
        <end position="267"/>
    </location>
</feature>
<evidence type="ECO:0000256" key="1">
    <source>
        <dbReference type="ARBA" id="ARBA00004651"/>
    </source>
</evidence>
<feature type="transmembrane region" description="Helical" evidence="7">
    <location>
        <begin position="133"/>
        <end position="155"/>
    </location>
</feature>
<dbReference type="InterPro" id="IPR014223">
    <property type="entry name" value="ABC_CydC/D"/>
</dbReference>
<comment type="subcellular location">
    <subcellularLocation>
        <location evidence="1">Cell membrane</location>
        <topology evidence="1">Multi-pass membrane protein</topology>
    </subcellularLocation>
</comment>
<dbReference type="Gene3D" id="1.20.1560.10">
    <property type="entry name" value="ABC transporter type 1, transmembrane domain"/>
    <property type="match status" value="1"/>
</dbReference>
<evidence type="ECO:0000259" key="9">
    <source>
        <dbReference type="PROSITE" id="PS50929"/>
    </source>
</evidence>
<dbReference type="GO" id="GO:0045454">
    <property type="term" value="P:cell redox homeostasis"/>
    <property type="evidence" value="ECO:0007669"/>
    <property type="project" value="InterPro"/>
</dbReference>
<dbReference type="Pfam" id="PF00005">
    <property type="entry name" value="ABC_tran"/>
    <property type="match status" value="1"/>
</dbReference>
<evidence type="ECO:0000256" key="3">
    <source>
        <dbReference type="ARBA" id="ARBA00022741"/>
    </source>
</evidence>
<accession>A0A2T4UDG9</accession>
<evidence type="ECO:0000256" key="7">
    <source>
        <dbReference type="SAM" id="Phobius"/>
    </source>
</evidence>
<evidence type="ECO:0000256" key="6">
    <source>
        <dbReference type="ARBA" id="ARBA00023136"/>
    </source>
</evidence>
<dbReference type="InterPro" id="IPR003439">
    <property type="entry name" value="ABC_transporter-like_ATP-bd"/>
</dbReference>
<evidence type="ECO:0000256" key="4">
    <source>
        <dbReference type="ARBA" id="ARBA00022840"/>
    </source>
</evidence>
<dbReference type="InterPro" id="IPR039421">
    <property type="entry name" value="Type_1_exporter"/>
</dbReference>
<dbReference type="NCBIfam" id="TIGR02868">
    <property type="entry name" value="CydC"/>
    <property type="match status" value="1"/>
</dbReference>
<dbReference type="InterPro" id="IPR036640">
    <property type="entry name" value="ABC1_TM_sf"/>
</dbReference>
<reference evidence="10 11" key="1">
    <citation type="submission" date="2018-03" db="EMBL/GenBank/DDBJ databases">
        <title>Aquarubrobacter algicola gen. nov., sp. nov., a novel actinobacterium isolated from shallow eutrophic lake during the end of cyanobacterial harmful algal blooms.</title>
        <authorList>
            <person name="Chun S.J."/>
        </authorList>
    </citation>
    <scope>NUCLEOTIDE SEQUENCE [LARGE SCALE GENOMIC DNA]</scope>
    <source>
        <strain evidence="10 11">Seoho-28</strain>
    </source>
</reference>
<dbReference type="AlphaFoldDB" id="A0A2T4UDG9"/>
<dbReference type="GO" id="GO:0016887">
    <property type="term" value="F:ATP hydrolysis activity"/>
    <property type="evidence" value="ECO:0007669"/>
    <property type="project" value="InterPro"/>
</dbReference>
<keyword evidence="3" id="KW-0547">Nucleotide-binding</keyword>
<dbReference type="PROSITE" id="PS50929">
    <property type="entry name" value="ABC_TM1F"/>
    <property type="match status" value="1"/>
</dbReference>
<dbReference type="InterPro" id="IPR011527">
    <property type="entry name" value="ABC1_TM_dom"/>
</dbReference>
<evidence type="ECO:0000256" key="5">
    <source>
        <dbReference type="ARBA" id="ARBA00022989"/>
    </source>
</evidence>
<feature type="transmembrane region" description="Helical" evidence="7">
    <location>
        <begin position="20"/>
        <end position="43"/>
    </location>
</feature>
<comment type="caution">
    <text evidence="10">The sequence shown here is derived from an EMBL/GenBank/DDBJ whole genome shotgun (WGS) entry which is preliminary data.</text>
</comment>
<dbReference type="PROSITE" id="PS50893">
    <property type="entry name" value="ABC_TRANSPORTER_2"/>
    <property type="match status" value="1"/>
</dbReference>
<evidence type="ECO:0000259" key="8">
    <source>
        <dbReference type="PROSITE" id="PS50893"/>
    </source>
</evidence>
<feature type="transmembrane region" description="Helical" evidence="7">
    <location>
        <begin position="49"/>
        <end position="68"/>
    </location>
</feature>
<keyword evidence="4" id="KW-0067">ATP-binding</keyword>
<feature type="transmembrane region" description="Helical" evidence="7">
    <location>
        <begin position="273"/>
        <end position="293"/>
    </location>
</feature>
<feature type="domain" description="ABC transporter" evidence="8">
    <location>
        <begin position="331"/>
        <end position="543"/>
    </location>
</feature>
<evidence type="ECO:0000313" key="11">
    <source>
        <dbReference type="Proteomes" id="UP000240739"/>
    </source>
</evidence>
<dbReference type="PANTHER" id="PTHR24221:SF654">
    <property type="entry name" value="ATP-BINDING CASSETTE SUB-FAMILY B MEMBER 6"/>
    <property type="match status" value="1"/>
</dbReference>
<dbReference type="GO" id="GO:0005524">
    <property type="term" value="F:ATP binding"/>
    <property type="evidence" value="ECO:0007669"/>
    <property type="project" value="UniProtKB-KW"/>
</dbReference>
<dbReference type="SUPFAM" id="SSF90123">
    <property type="entry name" value="ABC transporter transmembrane region"/>
    <property type="match status" value="1"/>
</dbReference>
<dbReference type="InterPro" id="IPR003593">
    <property type="entry name" value="AAA+_ATPase"/>
</dbReference>
<keyword evidence="5 7" id="KW-1133">Transmembrane helix</keyword>
<dbReference type="EMBL" id="PYYB01000003">
    <property type="protein sequence ID" value="PTL55553.1"/>
    <property type="molecule type" value="Genomic_DNA"/>
</dbReference>
<dbReference type="GO" id="GO:0034040">
    <property type="term" value="F:ATPase-coupled lipid transmembrane transporter activity"/>
    <property type="evidence" value="ECO:0007669"/>
    <property type="project" value="TreeGrafter"/>
</dbReference>
<dbReference type="GO" id="GO:0140359">
    <property type="term" value="F:ABC-type transporter activity"/>
    <property type="evidence" value="ECO:0007669"/>
    <property type="project" value="InterPro"/>
</dbReference>
<dbReference type="SUPFAM" id="SSF52540">
    <property type="entry name" value="P-loop containing nucleoside triphosphate hydrolases"/>
    <property type="match status" value="1"/>
</dbReference>
<dbReference type="PANTHER" id="PTHR24221">
    <property type="entry name" value="ATP-BINDING CASSETTE SUB-FAMILY B"/>
    <property type="match status" value="1"/>
</dbReference>
<feature type="domain" description="ABC transmembrane type-1" evidence="9">
    <location>
        <begin position="19"/>
        <end position="302"/>
    </location>
</feature>
<dbReference type="InterPro" id="IPR027417">
    <property type="entry name" value="P-loop_NTPase"/>
</dbReference>
<evidence type="ECO:0000256" key="2">
    <source>
        <dbReference type="ARBA" id="ARBA00022692"/>
    </source>
</evidence>
<sequence>MTARGWWRDADRDDRRRLALAVLLGTAATLASPALLALSGFLLARAAQAPPILTLGAAIVGVRFFGLLRAAARYAERLVGHDLALGRLGRERVALFEALTPHVPGRLGTRTSADVLDGLVADVDRLADLPVRVVVPACSIALAAGACVLAATLLLPAAGPVLAAALGLQALLLAVPAGRAAALDADARAAARAALQQELVTTLDASAELVAWGAAGRQTTRVAAAGARVDALAGRAARLASGGTATTIAAGAWTLAALLAVALPAAADGRLDGVLVAALALLGLGATEVLGGLPDVLVARREVATAAQRLAALVPDAPPRTGDEHPADGSVHVRDLRLSRGGRTILDGVDLDVAAGERVALTGPSGCGKSTLVDVLLGFVDPDPASGAVTVGGADVTRADGAALRRTVRWAPQDPHVFPTTIAANVRVAAPDADDATVEAALRAVGAGPWLDRLPRGIHTRLGELGEHASGGERQRIGLARALLGGGRLVVLDEPASQLPRADALAALTAVADADPTRGVLLVTHRPEELALADREVHLTPGG</sequence>
<proteinExistence type="predicted"/>
<dbReference type="Proteomes" id="UP000240739">
    <property type="component" value="Unassembled WGS sequence"/>
</dbReference>
<dbReference type="SMART" id="SM00382">
    <property type="entry name" value="AAA"/>
    <property type="match status" value="1"/>
</dbReference>
<evidence type="ECO:0000313" key="10">
    <source>
        <dbReference type="EMBL" id="PTL55553.1"/>
    </source>
</evidence>
<dbReference type="GO" id="GO:0005886">
    <property type="term" value="C:plasma membrane"/>
    <property type="evidence" value="ECO:0007669"/>
    <property type="project" value="UniProtKB-SubCell"/>
</dbReference>
<feature type="transmembrane region" description="Helical" evidence="7">
    <location>
        <begin position="161"/>
        <end position="182"/>
    </location>
</feature>
<dbReference type="RefSeq" id="WP_107570596.1">
    <property type="nucleotide sequence ID" value="NZ_PYYB01000003.1"/>
</dbReference>
<dbReference type="GO" id="GO:0034775">
    <property type="term" value="P:glutathione transmembrane transport"/>
    <property type="evidence" value="ECO:0007669"/>
    <property type="project" value="InterPro"/>
</dbReference>
<keyword evidence="2 7" id="KW-0812">Transmembrane</keyword>
<organism evidence="10 11">
    <name type="scientific">Paraconexibacter algicola</name>
    <dbReference type="NCBI Taxonomy" id="2133960"/>
    <lineage>
        <taxon>Bacteria</taxon>
        <taxon>Bacillati</taxon>
        <taxon>Actinomycetota</taxon>
        <taxon>Thermoleophilia</taxon>
        <taxon>Solirubrobacterales</taxon>
        <taxon>Paraconexibacteraceae</taxon>
        <taxon>Paraconexibacter</taxon>
    </lineage>
</organism>
<dbReference type="Gene3D" id="3.40.50.300">
    <property type="entry name" value="P-loop containing nucleotide triphosphate hydrolases"/>
    <property type="match status" value="1"/>
</dbReference>